<dbReference type="PANTHER" id="PTHR37984">
    <property type="entry name" value="PROTEIN CBG26694"/>
    <property type="match status" value="1"/>
</dbReference>
<keyword evidence="1" id="KW-0511">Multifunctional enzyme</keyword>
<dbReference type="InterPro" id="IPR041577">
    <property type="entry name" value="RT_RNaseH_2"/>
</dbReference>
<comment type="caution">
    <text evidence="3">The sequence shown here is derived from an EMBL/GenBank/DDBJ whole genome shotgun (WGS) entry which is preliminary data.</text>
</comment>
<evidence type="ECO:0000256" key="1">
    <source>
        <dbReference type="ARBA" id="ARBA00023268"/>
    </source>
</evidence>
<dbReference type="SUPFAM" id="SSF56672">
    <property type="entry name" value="DNA/RNA polymerases"/>
    <property type="match status" value="1"/>
</dbReference>
<protein>
    <recommendedName>
        <fullName evidence="2">Reverse transcriptase/retrotransposon-derived protein RNase H-like domain-containing protein</fullName>
    </recommendedName>
</protein>
<dbReference type="EMBL" id="JARBHB010000015">
    <property type="protein sequence ID" value="KAJ8868001.1"/>
    <property type="molecule type" value="Genomic_DNA"/>
</dbReference>
<proteinExistence type="predicted"/>
<dbReference type="Gene3D" id="3.10.10.10">
    <property type="entry name" value="HIV Type 1 Reverse Transcriptase, subunit A, domain 1"/>
    <property type="match status" value="1"/>
</dbReference>
<name>A0ABQ9G8Z4_9NEOP</name>
<keyword evidence="4" id="KW-1185">Reference proteome</keyword>
<dbReference type="InterPro" id="IPR043502">
    <property type="entry name" value="DNA/RNA_pol_sf"/>
</dbReference>
<evidence type="ECO:0000313" key="4">
    <source>
        <dbReference type="Proteomes" id="UP001159363"/>
    </source>
</evidence>
<feature type="domain" description="Reverse transcriptase/retrotransposon-derived protein RNase H-like" evidence="2">
    <location>
        <begin position="181"/>
        <end position="279"/>
    </location>
</feature>
<reference evidence="3 4" key="1">
    <citation type="submission" date="2023-02" db="EMBL/GenBank/DDBJ databases">
        <title>LHISI_Scaffold_Assembly.</title>
        <authorList>
            <person name="Stuart O.P."/>
            <person name="Cleave R."/>
            <person name="Magrath M.J.L."/>
            <person name="Mikheyev A.S."/>
        </authorList>
    </citation>
    <scope>NUCLEOTIDE SEQUENCE [LARGE SCALE GENOMIC DNA]</scope>
    <source>
        <strain evidence="3">Daus_M_001</strain>
        <tissue evidence="3">Leg muscle</tissue>
    </source>
</reference>
<gene>
    <name evidence="3" type="ORF">PR048_031810</name>
</gene>
<evidence type="ECO:0000313" key="3">
    <source>
        <dbReference type="EMBL" id="KAJ8868001.1"/>
    </source>
</evidence>
<dbReference type="Pfam" id="PF17919">
    <property type="entry name" value="RT_RNaseH_2"/>
    <property type="match status" value="1"/>
</dbReference>
<organism evidence="3 4">
    <name type="scientific">Dryococelus australis</name>
    <dbReference type="NCBI Taxonomy" id="614101"/>
    <lineage>
        <taxon>Eukaryota</taxon>
        <taxon>Metazoa</taxon>
        <taxon>Ecdysozoa</taxon>
        <taxon>Arthropoda</taxon>
        <taxon>Hexapoda</taxon>
        <taxon>Insecta</taxon>
        <taxon>Pterygota</taxon>
        <taxon>Neoptera</taxon>
        <taxon>Polyneoptera</taxon>
        <taxon>Phasmatodea</taxon>
        <taxon>Verophasmatodea</taxon>
        <taxon>Anareolatae</taxon>
        <taxon>Phasmatidae</taxon>
        <taxon>Eurycanthinae</taxon>
        <taxon>Dryococelus</taxon>
    </lineage>
</organism>
<sequence>MNSEIRLCVDLKVTLNKYVSVDQYPLPKKENLFQNIHECNAFCRINLANAYLQLEVHERNIRYCGAYQDDILIGGTDYNSCKSVLYAVLSRHNDYNIKINIQKSELFVKLLEMLCYVLSTDGLSPCESKIEKLINTKSPQNVTQLKSYLGMLDYYHTFIKMTPDVIEQLHNLLRNCVSWEWTDECEKAFFMSNSVISEKSLLVSFDPRNPIILTCESSNYGIGAVLSQLHNGIEKPVAFQSAMLNNAQIYYSQLHREALNIIYGVTKFHNYLVRNKFTIVTDHELL</sequence>
<dbReference type="InterPro" id="IPR043128">
    <property type="entry name" value="Rev_trsase/Diguanyl_cyclase"/>
</dbReference>
<evidence type="ECO:0000259" key="2">
    <source>
        <dbReference type="Pfam" id="PF17919"/>
    </source>
</evidence>
<dbReference type="InterPro" id="IPR050951">
    <property type="entry name" value="Retrovirus_Pol_polyprotein"/>
</dbReference>
<dbReference type="Gene3D" id="3.10.20.370">
    <property type="match status" value="1"/>
</dbReference>
<dbReference type="PANTHER" id="PTHR37984:SF5">
    <property type="entry name" value="PROTEIN NYNRIN-LIKE"/>
    <property type="match status" value="1"/>
</dbReference>
<dbReference type="Gene3D" id="3.30.70.270">
    <property type="match status" value="3"/>
</dbReference>
<accession>A0ABQ9G8Z4</accession>
<dbReference type="Proteomes" id="UP001159363">
    <property type="component" value="Chromosome 14"/>
</dbReference>